<evidence type="ECO:0000256" key="2">
    <source>
        <dbReference type="SAM" id="Phobius"/>
    </source>
</evidence>
<dbReference type="InterPro" id="IPR055833">
    <property type="entry name" value="DUF7410"/>
</dbReference>
<gene>
    <name evidence="4" type="ORF">ACFOZ7_18185</name>
</gene>
<protein>
    <submittedName>
        <fullName evidence="4">C2H2-type zinc finger protein</fullName>
    </submittedName>
</protein>
<organism evidence="4 5">
    <name type="scientific">Natribaculum luteum</name>
    <dbReference type="NCBI Taxonomy" id="1586232"/>
    <lineage>
        <taxon>Archaea</taxon>
        <taxon>Methanobacteriati</taxon>
        <taxon>Methanobacteriota</taxon>
        <taxon>Stenosarchaea group</taxon>
        <taxon>Halobacteria</taxon>
        <taxon>Halobacteriales</taxon>
        <taxon>Natrialbaceae</taxon>
        <taxon>Natribaculum</taxon>
    </lineage>
</organism>
<proteinExistence type="predicted"/>
<dbReference type="AlphaFoldDB" id="A0ABD5P3D9"/>
<keyword evidence="2" id="KW-1133">Transmembrane helix</keyword>
<keyword evidence="2" id="KW-0472">Membrane</keyword>
<evidence type="ECO:0000313" key="4">
    <source>
        <dbReference type="EMBL" id="MFC4248830.1"/>
    </source>
</evidence>
<keyword evidence="2" id="KW-0812">Transmembrane</keyword>
<evidence type="ECO:0000259" key="3">
    <source>
        <dbReference type="Pfam" id="PF24166"/>
    </source>
</evidence>
<dbReference type="Pfam" id="PF24166">
    <property type="entry name" value="DUF7410"/>
    <property type="match status" value="1"/>
</dbReference>
<dbReference type="Proteomes" id="UP001595821">
    <property type="component" value="Unassembled WGS sequence"/>
</dbReference>
<feature type="domain" description="DUF7410" evidence="3">
    <location>
        <begin position="24"/>
        <end position="45"/>
    </location>
</feature>
<comment type="caution">
    <text evidence="4">The sequence shown here is derived from an EMBL/GenBank/DDBJ whole genome shotgun (WGS) entry which is preliminary data.</text>
</comment>
<evidence type="ECO:0000256" key="1">
    <source>
        <dbReference type="SAM" id="MobiDB-lite"/>
    </source>
</evidence>
<accession>A0ABD5P3D9</accession>
<dbReference type="GeneID" id="71854513"/>
<feature type="region of interest" description="Disordered" evidence="1">
    <location>
        <begin position="1"/>
        <end position="20"/>
    </location>
</feature>
<dbReference type="EMBL" id="JBHSDJ010000128">
    <property type="protein sequence ID" value="MFC4248830.1"/>
    <property type="molecule type" value="Genomic_DNA"/>
</dbReference>
<evidence type="ECO:0000313" key="5">
    <source>
        <dbReference type="Proteomes" id="UP001595821"/>
    </source>
</evidence>
<reference evidence="4 5" key="1">
    <citation type="journal article" date="2014" name="Int. J. Syst. Evol. Microbiol.">
        <title>Complete genome sequence of Corynebacterium casei LMG S-19264T (=DSM 44701T), isolated from a smear-ripened cheese.</title>
        <authorList>
            <consortium name="US DOE Joint Genome Institute (JGI-PGF)"/>
            <person name="Walter F."/>
            <person name="Albersmeier A."/>
            <person name="Kalinowski J."/>
            <person name="Ruckert C."/>
        </authorList>
    </citation>
    <scope>NUCLEOTIDE SEQUENCE [LARGE SCALE GENOMIC DNA]</scope>
    <source>
        <strain evidence="4 5">IBRC-M 10912</strain>
    </source>
</reference>
<sequence>MDANSSEPVCRETAVPDGESPVTCPYCERPFPDERLRTLHLGFDHHDRLDDGEREAFEAAYLEESAEIRRVRWQLVAVLIAIYFGLLFVYAFVA</sequence>
<name>A0ABD5P3D9_9EURY</name>
<dbReference type="RefSeq" id="WP_246966588.1">
    <property type="nucleotide sequence ID" value="NZ_CP095397.1"/>
</dbReference>
<feature type="transmembrane region" description="Helical" evidence="2">
    <location>
        <begin position="75"/>
        <end position="93"/>
    </location>
</feature>